<dbReference type="EMBL" id="KL197714">
    <property type="protein sequence ID" value="KDQ60335.1"/>
    <property type="molecule type" value="Genomic_DNA"/>
</dbReference>
<sequence>MMAGMNLLDLNGDVFAYILPLLSTATLRDLSETCHDAHNLTTPHLISSVILNRDRGQVSSFCRFMLANSPLRIPLLHSLTIADGACTILYPEADQLVVDVSFASLVADVVSQASNLIHLSISHTEDMIRVDSRIVQSLIHSCPRLTSVSFRRMGPYSVQMMRRLHSLRSATLDLSGDFSPVLRPFHLTLQNLAITGNSRNQEFLDLDLTWPHVRTLSIMRVFTSRARLARSFPNISRLEIHAETLDGYRMLHRNVENSTSWSHLDHVKGNCIALYFLGISCPIRHLELTDRLYSIPVGETSPWEPVLHMEEKYLVVIQATSPSVLSFNAEASLNTHFYTQLVPLVPRLRFLHLNIEEIDRNNETVTVLNKLPSILAQLPVVYLSLHCQGQLAPFQLSDLDFQKRLIVAFVRLVSSLQFIELAWEQAGWKCSWWESISRHDSQGREMVEISEYMGQLARKKWAATNG</sequence>
<protein>
    <recommendedName>
        <fullName evidence="3">F-box domain-containing protein</fullName>
    </recommendedName>
</protein>
<evidence type="ECO:0008006" key="3">
    <source>
        <dbReference type="Google" id="ProtNLM"/>
    </source>
</evidence>
<dbReference type="AlphaFoldDB" id="A0A067Q2G7"/>
<name>A0A067Q2G7_9AGAM</name>
<organism evidence="1 2">
    <name type="scientific">Jaapia argillacea MUCL 33604</name>
    <dbReference type="NCBI Taxonomy" id="933084"/>
    <lineage>
        <taxon>Eukaryota</taxon>
        <taxon>Fungi</taxon>
        <taxon>Dikarya</taxon>
        <taxon>Basidiomycota</taxon>
        <taxon>Agaricomycotina</taxon>
        <taxon>Agaricomycetes</taxon>
        <taxon>Agaricomycetidae</taxon>
        <taxon>Jaapiales</taxon>
        <taxon>Jaapiaceae</taxon>
        <taxon>Jaapia</taxon>
    </lineage>
</organism>
<dbReference type="InParanoid" id="A0A067Q2G7"/>
<reference evidence="2" key="1">
    <citation type="journal article" date="2014" name="Proc. Natl. Acad. Sci. U.S.A.">
        <title>Extensive sampling of basidiomycete genomes demonstrates inadequacy of the white-rot/brown-rot paradigm for wood decay fungi.</title>
        <authorList>
            <person name="Riley R."/>
            <person name="Salamov A.A."/>
            <person name="Brown D.W."/>
            <person name="Nagy L.G."/>
            <person name="Floudas D."/>
            <person name="Held B.W."/>
            <person name="Levasseur A."/>
            <person name="Lombard V."/>
            <person name="Morin E."/>
            <person name="Otillar R."/>
            <person name="Lindquist E.A."/>
            <person name="Sun H."/>
            <person name="LaButti K.M."/>
            <person name="Schmutz J."/>
            <person name="Jabbour D."/>
            <person name="Luo H."/>
            <person name="Baker S.E."/>
            <person name="Pisabarro A.G."/>
            <person name="Walton J.D."/>
            <person name="Blanchette R.A."/>
            <person name="Henrissat B."/>
            <person name="Martin F."/>
            <person name="Cullen D."/>
            <person name="Hibbett D.S."/>
            <person name="Grigoriev I.V."/>
        </authorList>
    </citation>
    <scope>NUCLEOTIDE SEQUENCE [LARGE SCALE GENOMIC DNA]</scope>
    <source>
        <strain evidence="2">MUCL 33604</strain>
    </source>
</reference>
<evidence type="ECO:0000313" key="1">
    <source>
        <dbReference type="EMBL" id="KDQ60335.1"/>
    </source>
</evidence>
<evidence type="ECO:0000313" key="2">
    <source>
        <dbReference type="Proteomes" id="UP000027265"/>
    </source>
</evidence>
<dbReference type="STRING" id="933084.A0A067Q2G7"/>
<accession>A0A067Q2G7</accession>
<gene>
    <name evidence="1" type="ORF">JAAARDRAFT_603394</name>
</gene>
<dbReference type="OrthoDB" id="2744015at2759"/>
<dbReference type="HOGENOM" id="CLU_532161_0_0_1"/>
<proteinExistence type="predicted"/>
<dbReference type="Proteomes" id="UP000027265">
    <property type="component" value="Unassembled WGS sequence"/>
</dbReference>
<keyword evidence="2" id="KW-1185">Reference proteome</keyword>